<evidence type="ECO:0000256" key="6">
    <source>
        <dbReference type="ARBA" id="ARBA00035243"/>
    </source>
</evidence>
<comment type="subunit">
    <text evidence="7 9">Part of the 50S ribosomal subunit. Forms a cluster with proteins L14 and L19.</text>
</comment>
<organism evidence="10">
    <name type="scientific">uncultured Acidobacteria bacterium Rifle_16ft_4_minimus_33681</name>
    <dbReference type="NCBI Taxonomy" id="1665086"/>
    <lineage>
        <taxon>Bacteria</taxon>
        <taxon>Pseudomonadati</taxon>
        <taxon>Acidobacteriota</taxon>
        <taxon>environmental samples</taxon>
    </lineage>
</organism>
<evidence type="ECO:0000256" key="2">
    <source>
        <dbReference type="ARBA" id="ARBA00022730"/>
    </source>
</evidence>
<dbReference type="Pfam" id="PF00297">
    <property type="entry name" value="Ribosomal_L3"/>
    <property type="match status" value="1"/>
</dbReference>
<keyword evidence="3 7" id="KW-0694">RNA-binding</keyword>
<evidence type="ECO:0000256" key="5">
    <source>
        <dbReference type="ARBA" id="ARBA00023274"/>
    </source>
</evidence>
<evidence type="ECO:0000256" key="9">
    <source>
        <dbReference type="RuleBase" id="RU003906"/>
    </source>
</evidence>
<dbReference type="AlphaFoldDB" id="A0A0H4T5R4"/>
<dbReference type="FunFam" id="2.40.30.10:FF:000004">
    <property type="entry name" value="50S ribosomal protein L3"/>
    <property type="match status" value="1"/>
</dbReference>
<dbReference type="HAMAP" id="MF_01325_B">
    <property type="entry name" value="Ribosomal_uL3_B"/>
    <property type="match status" value="1"/>
</dbReference>
<gene>
    <name evidence="7" type="primary">rplC</name>
</gene>
<dbReference type="GO" id="GO:0003735">
    <property type="term" value="F:structural constituent of ribosome"/>
    <property type="evidence" value="ECO:0007669"/>
    <property type="project" value="UniProtKB-UniRule"/>
</dbReference>
<dbReference type="PROSITE" id="PS00474">
    <property type="entry name" value="RIBOSOMAL_L3"/>
    <property type="match status" value="1"/>
</dbReference>
<dbReference type="InterPro" id="IPR019927">
    <property type="entry name" value="Ribosomal_uL3_bac/org-type"/>
</dbReference>
<evidence type="ECO:0000256" key="3">
    <source>
        <dbReference type="ARBA" id="ARBA00022884"/>
    </source>
</evidence>
<evidence type="ECO:0000256" key="8">
    <source>
        <dbReference type="RuleBase" id="RU003905"/>
    </source>
</evidence>
<dbReference type="GO" id="GO:0019843">
    <property type="term" value="F:rRNA binding"/>
    <property type="evidence" value="ECO:0007669"/>
    <property type="project" value="UniProtKB-UniRule"/>
</dbReference>
<dbReference type="EMBL" id="KT006991">
    <property type="protein sequence ID" value="AKQ02080.1"/>
    <property type="molecule type" value="Genomic_DNA"/>
</dbReference>
<keyword evidence="5 7" id="KW-0687">Ribonucleoprotein</keyword>
<evidence type="ECO:0000313" key="10">
    <source>
        <dbReference type="EMBL" id="AKQ02080.1"/>
    </source>
</evidence>
<evidence type="ECO:0000256" key="1">
    <source>
        <dbReference type="ARBA" id="ARBA00006540"/>
    </source>
</evidence>
<dbReference type="Gene3D" id="3.30.160.810">
    <property type="match status" value="1"/>
</dbReference>
<evidence type="ECO:0000256" key="7">
    <source>
        <dbReference type="HAMAP-Rule" id="MF_01325"/>
    </source>
</evidence>
<proteinExistence type="inferred from homology"/>
<dbReference type="InterPro" id="IPR009000">
    <property type="entry name" value="Transl_B-barrel_sf"/>
</dbReference>
<dbReference type="SUPFAM" id="SSF50447">
    <property type="entry name" value="Translation proteins"/>
    <property type="match status" value="1"/>
</dbReference>
<dbReference type="FunFam" id="3.30.160.810:FF:000001">
    <property type="entry name" value="50S ribosomal protein L3"/>
    <property type="match status" value="1"/>
</dbReference>
<dbReference type="PANTHER" id="PTHR11229:SF16">
    <property type="entry name" value="LARGE RIBOSOMAL SUBUNIT PROTEIN UL3C"/>
    <property type="match status" value="1"/>
</dbReference>
<name>A0A0H4T5R4_9BACT</name>
<accession>A0A0H4T5R4</accession>
<evidence type="ECO:0000256" key="4">
    <source>
        <dbReference type="ARBA" id="ARBA00022980"/>
    </source>
</evidence>
<keyword evidence="2 7" id="KW-0699">rRNA-binding</keyword>
<dbReference type="InterPro" id="IPR000597">
    <property type="entry name" value="Ribosomal_uL3"/>
</dbReference>
<dbReference type="GO" id="GO:0022625">
    <property type="term" value="C:cytosolic large ribosomal subunit"/>
    <property type="evidence" value="ECO:0007669"/>
    <property type="project" value="TreeGrafter"/>
</dbReference>
<dbReference type="InterPro" id="IPR019926">
    <property type="entry name" value="Ribosomal_uL3_CS"/>
</dbReference>
<dbReference type="GO" id="GO:0006412">
    <property type="term" value="P:translation"/>
    <property type="evidence" value="ECO:0007669"/>
    <property type="project" value="UniProtKB-UniRule"/>
</dbReference>
<dbReference type="NCBIfam" id="TIGR03625">
    <property type="entry name" value="L3_bact"/>
    <property type="match status" value="1"/>
</dbReference>
<comment type="similarity">
    <text evidence="1 7 8">Belongs to the universal ribosomal protein uL3 family.</text>
</comment>
<comment type="function">
    <text evidence="7 9">One of the primary rRNA binding proteins, it binds directly near the 3'-end of the 23S rRNA, where it nucleates assembly of the 50S subunit.</text>
</comment>
<dbReference type="Gene3D" id="2.40.30.10">
    <property type="entry name" value="Translation factors"/>
    <property type="match status" value="1"/>
</dbReference>
<reference evidence="10" key="1">
    <citation type="journal article" date="2015" name="ISME J.">
        <title>Aquifer environment selects for microbial species cohorts in sediment and groundwater.</title>
        <authorList>
            <person name="Hug L.A."/>
            <person name="Thomas B.C."/>
            <person name="Brown C.T."/>
            <person name="Frischkorn K.R."/>
            <person name="Williams K.H."/>
            <person name="Tringe S.G."/>
            <person name="Banfield J.F."/>
        </authorList>
    </citation>
    <scope>NUCLEOTIDE SEQUENCE</scope>
</reference>
<dbReference type="PANTHER" id="PTHR11229">
    <property type="entry name" value="50S RIBOSOMAL PROTEIN L3"/>
    <property type="match status" value="1"/>
</dbReference>
<sequence length="218" mass="22923">MTGIIGRKLGMTQRFAEDGSVVPVTVLKAGPCVVVQRKTKSNDGYDAIQLGLVEPGRRTKATKPQEGHFKKSGSAPCRVLREFDVGGGPSDDEPKVGDSVKVSVFSKSEKVNVSGVSKGKGFAGVVKRHGFRGGRATHGSMFHRAPGSIGASAFPSRVVPGMRAAGHMGQDRVTAKNLEVVEVIVEQDLLLVRGAVPGASGTYVEIVKCPSRAKKSSK</sequence>
<keyword evidence="4 7" id="KW-0689">Ribosomal protein</keyword>
<protein>
    <recommendedName>
        <fullName evidence="6 7">Large ribosomal subunit protein uL3</fullName>
    </recommendedName>
</protein>